<dbReference type="RefSeq" id="WP_135199715.1">
    <property type="nucleotide sequence ID" value="NZ_SPVG01000012.1"/>
</dbReference>
<gene>
    <name evidence="2" type="ORF">E4L98_01070</name>
</gene>
<protein>
    <submittedName>
        <fullName evidence="2">Uncharacterized protein</fullName>
    </submittedName>
</protein>
<sequence>MSKVAADILHALHFGTTSNMRKLIVLLAMAASLPGWAQGTYPASVMRLVDRETPLMSEAVRSKDRAYFSAALQRVQQFTATADPLEMEWYPACTQAVTDFLIAGLCRISPPGTLCEPTTFLPRAENYMAQCRSQVQPIADTCEPAHGAALKSIRELPAEVQTALGRGRQDGAGIADIGEQFNRTDVILDETLPQNHLAGGRMGQDCIRLYVEHGGIGLFREELAFQRTDQGWTPVGRHDTRKAPPAPALPLSGLPPR</sequence>
<comment type="caution">
    <text evidence="2">The sequence shown here is derived from an EMBL/GenBank/DDBJ whole genome shotgun (WGS) entry which is preliminary data.</text>
</comment>
<accession>A0A4Y9SWH6</accession>
<feature type="region of interest" description="Disordered" evidence="1">
    <location>
        <begin position="231"/>
        <end position="257"/>
    </location>
</feature>
<feature type="compositionally biased region" description="Pro residues" evidence="1">
    <location>
        <begin position="244"/>
        <end position="257"/>
    </location>
</feature>
<organism evidence="2 3">
    <name type="scientific">Duganella callida</name>
    <dbReference type="NCBI Taxonomy" id="2561932"/>
    <lineage>
        <taxon>Bacteria</taxon>
        <taxon>Pseudomonadati</taxon>
        <taxon>Pseudomonadota</taxon>
        <taxon>Betaproteobacteria</taxon>
        <taxon>Burkholderiales</taxon>
        <taxon>Oxalobacteraceae</taxon>
        <taxon>Telluria group</taxon>
        <taxon>Duganella</taxon>
    </lineage>
</organism>
<dbReference type="OrthoDB" id="8781289at2"/>
<evidence type="ECO:0000313" key="2">
    <source>
        <dbReference type="EMBL" id="TFW31096.1"/>
    </source>
</evidence>
<reference evidence="2 3" key="1">
    <citation type="submission" date="2019-03" db="EMBL/GenBank/DDBJ databases">
        <title>Draft Genome Sequence of Duganella callidus sp. nov., a Novel Duganella Species Isolated from Cultivated Soil.</title>
        <authorList>
            <person name="Raths R."/>
            <person name="Peta V."/>
            <person name="Bucking H."/>
        </authorList>
    </citation>
    <scope>NUCLEOTIDE SEQUENCE [LARGE SCALE GENOMIC DNA]</scope>
    <source>
        <strain evidence="2 3">DN04</strain>
    </source>
</reference>
<name>A0A4Y9SWH6_9BURK</name>
<dbReference type="AlphaFoldDB" id="A0A4Y9SWH6"/>
<keyword evidence="3" id="KW-1185">Reference proteome</keyword>
<dbReference type="Proteomes" id="UP000297729">
    <property type="component" value="Unassembled WGS sequence"/>
</dbReference>
<proteinExistence type="predicted"/>
<dbReference type="EMBL" id="SPVG01000012">
    <property type="protein sequence ID" value="TFW31096.1"/>
    <property type="molecule type" value="Genomic_DNA"/>
</dbReference>
<evidence type="ECO:0000313" key="3">
    <source>
        <dbReference type="Proteomes" id="UP000297729"/>
    </source>
</evidence>
<evidence type="ECO:0000256" key="1">
    <source>
        <dbReference type="SAM" id="MobiDB-lite"/>
    </source>
</evidence>